<evidence type="ECO:0000313" key="2">
    <source>
        <dbReference type="Proteomes" id="UP000270866"/>
    </source>
</evidence>
<gene>
    <name evidence="1" type="ORF">BFJ65_g12211</name>
</gene>
<organism evidence="1 2">
    <name type="scientific">Fusarium oxysporum f. sp. cepae</name>
    <dbReference type="NCBI Taxonomy" id="396571"/>
    <lineage>
        <taxon>Eukaryota</taxon>
        <taxon>Fungi</taxon>
        <taxon>Dikarya</taxon>
        <taxon>Ascomycota</taxon>
        <taxon>Pezizomycotina</taxon>
        <taxon>Sordariomycetes</taxon>
        <taxon>Hypocreomycetidae</taxon>
        <taxon>Hypocreales</taxon>
        <taxon>Nectriaceae</taxon>
        <taxon>Fusarium</taxon>
        <taxon>Fusarium oxysporum species complex</taxon>
    </lineage>
</organism>
<dbReference type="AlphaFoldDB" id="A0A3L6N6N5"/>
<reference evidence="1 2" key="1">
    <citation type="journal article" date="2018" name="Sci. Rep.">
        <title>Characterisation of pathogen-specific regions and novel effector candidates in Fusarium oxysporum f. sp. cepae.</title>
        <authorList>
            <person name="Armitage A.D."/>
            <person name="Taylor A."/>
            <person name="Sobczyk M.K."/>
            <person name="Baxter L."/>
            <person name="Greenfield B.P."/>
            <person name="Bates H.J."/>
            <person name="Wilson F."/>
            <person name="Jackson A.C."/>
            <person name="Ott S."/>
            <person name="Harrison R.J."/>
            <person name="Clarkson J.P."/>
        </authorList>
    </citation>
    <scope>NUCLEOTIDE SEQUENCE [LARGE SCALE GENOMIC DNA]</scope>
    <source>
        <strain evidence="1 2">FoC_Fus2</strain>
    </source>
</reference>
<comment type="caution">
    <text evidence="1">The sequence shown here is derived from an EMBL/GenBank/DDBJ whole genome shotgun (WGS) entry which is preliminary data.</text>
</comment>
<name>A0A3L6N6N5_FUSOX</name>
<accession>A0A3L6N6N5</accession>
<dbReference type="EMBL" id="MRCU01000008">
    <property type="protein sequence ID" value="RKK12958.1"/>
    <property type="molecule type" value="Genomic_DNA"/>
</dbReference>
<proteinExistence type="predicted"/>
<evidence type="ECO:0000313" key="1">
    <source>
        <dbReference type="EMBL" id="RKK12958.1"/>
    </source>
</evidence>
<dbReference type="Proteomes" id="UP000270866">
    <property type="component" value="Chromosome 10"/>
</dbReference>
<protein>
    <submittedName>
        <fullName evidence="1">Uncharacterized protein</fullName>
    </submittedName>
</protein>
<sequence>MSFDIPLHKLARRLLELGGIFDDFVKVAAVFPPHDITSHRTIVQLIDILSSFGPGPQHETWVEQVALLKVVGHRVACFEGVRGWCWRCRNGVAKRWKM</sequence>